<evidence type="ECO:0000313" key="3">
    <source>
        <dbReference type="Proteomes" id="UP000799428"/>
    </source>
</evidence>
<accession>A0A6G1KFL6</accession>
<protein>
    <recommendedName>
        <fullName evidence="4">Zn(2)-C6 fungal-type domain-containing protein</fullName>
    </recommendedName>
</protein>
<evidence type="ECO:0000313" key="2">
    <source>
        <dbReference type="EMBL" id="KAF2711423.1"/>
    </source>
</evidence>
<dbReference type="EMBL" id="MU005767">
    <property type="protein sequence ID" value="KAF2711423.1"/>
    <property type="molecule type" value="Genomic_DNA"/>
</dbReference>
<feature type="compositionally biased region" description="Basic and acidic residues" evidence="1">
    <location>
        <begin position="77"/>
        <end position="87"/>
    </location>
</feature>
<gene>
    <name evidence="2" type="ORF">K504DRAFT_500095</name>
</gene>
<feature type="region of interest" description="Disordered" evidence="1">
    <location>
        <begin position="1"/>
        <end position="106"/>
    </location>
</feature>
<sequence>MSAGVASCPLLASRPRPQHVSTGEETGSGRKRKGVVEPDLQSLEPRFQPLEPHLQSSKPFNPTLPPAPTPRPQHTSAKKEKWHEASRFRLQSLEPRNPDMTPVPKYWQKRFSTDPRHRNKPCRNCEVFHLTCDGEPACDKCEQSAITTGTCGYHE</sequence>
<name>A0A6G1KFL6_9PLEO</name>
<evidence type="ECO:0000256" key="1">
    <source>
        <dbReference type="SAM" id="MobiDB-lite"/>
    </source>
</evidence>
<dbReference type="AlphaFoldDB" id="A0A6G1KFL6"/>
<evidence type="ECO:0008006" key="4">
    <source>
        <dbReference type="Google" id="ProtNLM"/>
    </source>
</evidence>
<reference evidence="2" key="1">
    <citation type="journal article" date="2020" name="Stud. Mycol.">
        <title>101 Dothideomycetes genomes: a test case for predicting lifestyles and emergence of pathogens.</title>
        <authorList>
            <person name="Haridas S."/>
            <person name="Albert R."/>
            <person name="Binder M."/>
            <person name="Bloem J."/>
            <person name="Labutti K."/>
            <person name="Salamov A."/>
            <person name="Andreopoulos B."/>
            <person name="Baker S."/>
            <person name="Barry K."/>
            <person name="Bills G."/>
            <person name="Bluhm B."/>
            <person name="Cannon C."/>
            <person name="Castanera R."/>
            <person name="Culley D."/>
            <person name="Daum C."/>
            <person name="Ezra D."/>
            <person name="Gonzalez J."/>
            <person name="Henrissat B."/>
            <person name="Kuo A."/>
            <person name="Liang C."/>
            <person name="Lipzen A."/>
            <person name="Lutzoni F."/>
            <person name="Magnuson J."/>
            <person name="Mondo S."/>
            <person name="Nolan M."/>
            <person name="Ohm R."/>
            <person name="Pangilinan J."/>
            <person name="Park H.-J."/>
            <person name="Ramirez L."/>
            <person name="Alfaro M."/>
            <person name="Sun H."/>
            <person name="Tritt A."/>
            <person name="Yoshinaga Y."/>
            <person name="Zwiers L.-H."/>
            <person name="Turgeon B."/>
            <person name="Goodwin S."/>
            <person name="Spatafora J."/>
            <person name="Crous P."/>
            <person name="Grigoriev I."/>
        </authorList>
    </citation>
    <scope>NUCLEOTIDE SEQUENCE</scope>
    <source>
        <strain evidence="2">CBS 279.74</strain>
    </source>
</reference>
<keyword evidence="3" id="KW-1185">Reference proteome</keyword>
<proteinExistence type="predicted"/>
<feature type="compositionally biased region" description="Pro residues" evidence="1">
    <location>
        <begin position="62"/>
        <end position="71"/>
    </location>
</feature>
<dbReference type="Proteomes" id="UP000799428">
    <property type="component" value="Unassembled WGS sequence"/>
</dbReference>
<organism evidence="2 3">
    <name type="scientific">Pleomassaria siparia CBS 279.74</name>
    <dbReference type="NCBI Taxonomy" id="1314801"/>
    <lineage>
        <taxon>Eukaryota</taxon>
        <taxon>Fungi</taxon>
        <taxon>Dikarya</taxon>
        <taxon>Ascomycota</taxon>
        <taxon>Pezizomycotina</taxon>
        <taxon>Dothideomycetes</taxon>
        <taxon>Pleosporomycetidae</taxon>
        <taxon>Pleosporales</taxon>
        <taxon>Pleomassariaceae</taxon>
        <taxon>Pleomassaria</taxon>
    </lineage>
</organism>